<proteinExistence type="predicted"/>
<organism evidence="2">
    <name type="scientific">Loa loa</name>
    <name type="common">Eye worm</name>
    <name type="synonym">Filaria loa</name>
    <dbReference type="NCBI Taxonomy" id="7209"/>
    <lineage>
        <taxon>Eukaryota</taxon>
        <taxon>Metazoa</taxon>
        <taxon>Ecdysozoa</taxon>
        <taxon>Nematoda</taxon>
        <taxon>Chromadorea</taxon>
        <taxon>Rhabditida</taxon>
        <taxon>Spirurina</taxon>
        <taxon>Spiruromorpha</taxon>
        <taxon>Filarioidea</taxon>
        <taxon>Onchocercidae</taxon>
        <taxon>Loa</taxon>
    </lineage>
</organism>
<dbReference type="AlphaFoldDB" id="A0A1S0TS76"/>
<name>A0A1S0TS76_LOALO</name>
<feature type="non-terminal residue" evidence="2">
    <location>
        <position position="57"/>
    </location>
</feature>
<gene>
    <name evidence="2" type="ORF">LOAG_09286</name>
</gene>
<dbReference type="EMBL" id="JH712400">
    <property type="protein sequence ID" value="EFO19211.1"/>
    <property type="molecule type" value="Genomic_DNA"/>
</dbReference>
<protein>
    <submittedName>
        <fullName evidence="2">Uncharacterized protein</fullName>
    </submittedName>
</protein>
<feature type="region of interest" description="Disordered" evidence="1">
    <location>
        <begin position="1"/>
        <end position="57"/>
    </location>
</feature>
<dbReference type="KEGG" id="loa:LOAG_09286"/>
<dbReference type="GeneID" id="9946720"/>
<evidence type="ECO:0000313" key="2">
    <source>
        <dbReference type="EMBL" id="EFO19211.1"/>
    </source>
</evidence>
<evidence type="ECO:0000256" key="1">
    <source>
        <dbReference type="SAM" id="MobiDB-lite"/>
    </source>
</evidence>
<accession>A0A1S0TS76</accession>
<dbReference type="CTD" id="9946720"/>
<feature type="compositionally biased region" description="Basic and acidic residues" evidence="1">
    <location>
        <begin position="48"/>
        <end position="57"/>
    </location>
</feature>
<feature type="compositionally biased region" description="Basic and acidic residues" evidence="1">
    <location>
        <begin position="24"/>
        <end position="38"/>
    </location>
</feature>
<dbReference type="RefSeq" id="XP_003144862.1">
    <property type="nucleotide sequence ID" value="XM_003144814.1"/>
</dbReference>
<sequence>MTTSIRTGPNRRSQTQQIISFIDRPTDRPTDRRTDTRIHTYRQTDATTSKKGERERE</sequence>
<feature type="compositionally biased region" description="Polar residues" evidence="1">
    <location>
        <begin position="1"/>
        <end position="19"/>
    </location>
</feature>
<dbReference type="InParanoid" id="A0A1S0TS76"/>
<reference evidence="2" key="1">
    <citation type="submission" date="2012-04" db="EMBL/GenBank/DDBJ databases">
        <title>The Genome Sequence of Loa loa.</title>
        <authorList>
            <consortium name="The Broad Institute Genome Sequencing Platform"/>
            <consortium name="Broad Institute Genome Sequencing Center for Infectious Disease"/>
            <person name="Nutman T.B."/>
            <person name="Fink D.L."/>
            <person name="Russ C."/>
            <person name="Young S."/>
            <person name="Zeng Q."/>
            <person name="Gargeya S."/>
            <person name="Alvarado L."/>
            <person name="Berlin A."/>
            <person name="Chapman S.B."/>
            <person name="Chen Z."/>
            <person name="Freedman E."/>
            <person name="Gellesch M."/>
            <person name="Goldberg J."/>
            <person name="Griggs A."/>
            <person name="Gujja S."/>
            <person name="Heilman E.R."/>
            <person name="Heiman D."/>
            <person name="Howarth C."/>
            <person name="Mehta T."/>
            <person name="Neiman D."/>
            <person name="Pearson M."/>
            <person name="Roberts A."/>
            <person name="Saif S."/>
            <person name="Shea T."/>
            <person name="Shenoy N."/>
            <person name="Sisk P."/>
            <person name="Stolte C."/>
            <person name="Sykes S."/>
            <person name="White J."/>
            <person name="Yandava C."/>
            <person name="Haas B."/>
            <person name="Henn M.R."/>
            <person name="Nusbaum C."/>
            <person name="Birren B."/>
        </authorList>
    </citation>
    <scope>NUCLEOTIDE SEQUENCE [LARGE SCALE GENOMIC DNA]</scope>
</reference>